<dbReference type="AlphaFoldDB" id="A0A645JH17"/>
<accession>A0A645JH17</accession>
<gene>
    <name evidence="1" type="ORF">SDC9_210389</name>
</gene>
<sequence length="69" mass="7936">MEIAESLELSCFITNIRLKNHSESMNTFGVIFFSFSCPLKLIHPFGEGIYPTFKKFLSTFVFQVVILVK</sequence>
<organism evidence="1">
    <name type="scientific">bioreactor metagenome</name>
    <dbReference type="NCBI Taxonomy" id="1076179"/>
    <lineage>
        <taxon>unclassified sequences</taxon>
        <taxon>metagenomes</taxon>
        <taxon>ecological metagenomes</taxon>
    </lineage>
</organism>
<dbReference type="EMBL" id="VSSQ01140922">
    <property type="protein sequence ID" value="MPN62637.1"/>
    <property type="molecule type" value="Genomic_DNA"/>
</dbReference>
<proteinExistence type="predicted"/>
<name>A0A645JH17_9ZZZZ</name>
<protein>
    <submittedName>
        <fullName evidence="1">Uncharacterized protein</fullName>
    </submittedName>
</protein>
<reference evidence="1" key="1">
    <citation type="submission" date="2019-08" db="EMBL/GenBank/DDBJ databases">
        <authorList>
            <person name="Kucharzyk K."/>
            <person name="Murdoch R.W."/>
            <person name="Higgins S."/>
            <person name="Loffler F."/>
        </authorList>
    </citation>
    <scope>NUCLEOTIDE SEQUENCE</scope>
</reference>
<comment type="caution">
    <text evidence="1">The sequence shown here is derived from an EMBL/GenBank/DDBJ whole genome shotgun (WGS) entry which is preliminary data.</text>
</comment>
<evidence type="ECO:0000313" key="1">
    <source>
        <dbReference type="EMBL" id="MPN62637.1"/>
    </source>
</evidence>